<dbReference type="PROSITE" id="PS51722">
    <property type="entry name" value="G_TR_2"/>
    <property type="match status" value="1"/>
</dbReference>
<organism evidence="4">
    <name type="scientific">marine sediment metagenome</name>
    <dbReference type="NCBI Taxonomy" id="412755"/>
    <lineage>
        <taxon>unclassified sequences</taxon>
        <taxon>metagenomes</taxon>
        <taxon>ecological metagenomes</taxon>
    </lineage>
</organism>
<evidence type="ECO:0000313" key="4">
    <source>
        <dbReference type="EMBL" id="GAI07961.1"/>
    </source>
</evidence>
<feature type="domain" description="Tr-type G" evidence="3">
    <location>
        <begin position="1"/>
        <end position="116"/>
    </location>
</feature>
<gene>
    <name evidence="4" type="ORF">S06H3_23500</name>
</gene>
<evidence type="ECO:0000256" key="1">
    <source>
        <dbReference type="ARBA" id="ARBA00022741"/>
    </source>
</evidence>
<reference evidence="4" key="1">
    <citation type="journal article" date="2014" name="Front. Microbiol.">
        <title>High frequency of phylogenetically diverse reductive dehalogenase-homologous genes in deep subseafloor sedimentary metagenomes.</title>
        <authorList>
            <person name="Kawai M."/>
            <person name="Futagami T."/>
            <person name="Toyoda A."/>
            <person name="Takaki Y."/>
            <person name="Nishi S."/>
            <person name="Hori S."/>
            <person name="Arai W."/>
            <person name="Tsubouchi T."/>
            <person name="Morono Y."/>
            <person name="Uchiyama I."/>
            <person name="Ito T."/>
            <person name="Fujiyama A."/>
            <person name="Inagaki F."/>
            <person name="Takami H."/>
        </authorList>
    </citation>
    <scope>NUCLEOTIDE SEQUENCE</scope>
    <source>
        <strain evidence="4">Expedition CK06-06</strain>
    </source>
</reference>
<evidence type="ECO:0000256" key="2">
    <source>
        <dbReference type="ARBA" id="ARBA00023134"/>
    </source>
</evidence>
<dbReference type="InterPro" id="IPR050100">
    <property type="entry name" value="TRAFAC_GTPase_members"/>
</dbReference>
<dbReference type="GO" id="GO:0003924">
    <property type="term" value="F:GTPase activity"/>
    <property type="evidence" value="ECO:0007669"/>
    <property type="project" value="InterPro"/>
</dbReference>
<keyword evidence="2" id="KW-0342">GTP-binding</keyword>
<dbReference type="PRINTS" id="PR00315">
    <property type="entry name" value="ELONGATNFCT"/>
</dbReference>
<feature type="non-terminal residue" evidence="4">
    <location>
        <position position="1"/>
    </location>
</feature>
<proteinExistence type="predicted"/>
<sequence>GKKTEFAYLLDHLEEERKQGITIDTTQVFFKTPKRRYVIIDAPGHVEFVKNMITGASQAEAAVLIIDVVEGVKEQTKRHSYMLSLLGLHQVVVVLNKMDLVDFSQDRFLVYFSLKS</sequence>
<evidence type="ECO:0000259" key="3">
    <source>
        <dbReference type="PROSITE" id="PS51722"/>
    </source>
</evidence>
<dbReference type="InterPro" id="IPR000795">
    <property type="entry name" value="T_Tr_GTP-bd_dom"/>
</dbReference>
<dbReference type="AlphaFoldDB" id="X1LQ75"/>
<dbReference type="EMBL" id="BARV01012788">
    <property type="protein sequence ID" value="GAI07961.1"/>
    <property type="molecule type" value="Genomic_DNA"/>
</dbReference>
<dbReference type="PANTHER" id="PTHR23115">
    <property type="entry name" value="TRANSLATION FACTOR"/>
    <property type="match status" value="1"/>
</dbReference>
<name>X1LQ75_9ZZZZ</name>
<dbReference type="SUPFAM" id="SSF52540">
    <property type="entry name" value="P-loop containing nucleoside triphosphate hydrolases"/>
    <property type="match status" value="1"/>
</dbReference>
<keyword evidence="1" id="KW-0547">Nucleotide-binding</keyword>
<protein>
    <recommendedName>
        <fullName evidence="3">Tr-type G domain-containing protein</fullName>
    </recommendedName>
</protein>
<dbReference type="GO" id="GO:0005525">
    <property type="term" value="F:GTP binding"/>
    <property type="evidence" value="ECO:0007669"/>
    <property type="project" value="UniProtKB-KW"/>
</dbReference>
<accession>X1LQ75</accession>
<comment type="caution">
    <text evidence="4">The sequence shown here is derived from an EMBL/GenBank/DDBJ whole genome shotgun (WGS) entry which is preliminary data.</text>
</comment>
<dbReference type="Pfam" id="PF00009">
    <property type="entry name" value="GTP_EFTU"/>
    <property type="match status" value="1"/>
</dbReference>
<dbReference type="Gene3D" id="3.40.50.300">
    <property type="entry name" value="P-loop containing nucleotide triphosphate hydrolases"/>
    <property type="match status" value="1"/>
</dbReference>
<dbReference type="InterPro" id="IPR027417">
    <property type="entry name" value="P-loop_NTPase"/>
</dbReference>